<dbReference type="EMBL" id="CP113361">
    <property type="protein sequence ID" value="WAI02227.1"/>
    <property type="molecule type" value="Genomic_DNA"/>
</dbReference>
<dbReference type="GeneID" id="76834432"/>
<sequence>MFSKTYAKISSINSIVDEINKKGNSFFDDEMLIVYPENLKCINFTCFEGAFFHVISGLYLKYIDNKKSQENLKYLLEKTDIYGISPDINLRSHIKTIQTLRTFFQHDILKENKNNRSTKRKTYEWFQNQCGNDLPITENDWKLSLNSILDESSQFFLAILDCVMQISNDEEKKFILENWTTSLFPFSVHDVSEIVSEIFEEKGIEGVNSFNYTKKNYQKFIRELKIYEEPSSENLKRIINSATADLIM</sequence>
<accession>A0A9X9S695</accession>
<dbReference type="AlphaFoldDB" id="A0A9X9S695"/>
<organism evidence="1 2">
    <name type="scientific">Methanogenium organophilum</name>
    <dbReference type="NCBI Taxonomy" id="2199"/>
    <lineage>
        <taxon>Archaea</taxon>
        <taxon>Methanobacteriati</taxon>
        <taxon>Methanobacteriota</taxon>
        <taxon>Stenosarchaea group</taxon>
        <taxon>Methanomicrobia</taxon>
        <taxon>Methanomicrobiales</taxon>
        <taxon>Methanomicrobiaceae</taxon>
        <taxon>Methanogenium</taxon>
    </lineage>
</organism>
<dbReference type="KEGG" id="mou:OU421_04980"/>
<evidence type="ECO:0000313" key="2">
    <source>
        <dbReference type="Proteomes" id="UP001163096"/>
    </source>
</evidence>
<reference evidence="1" key="1">
    <citation type="submission" date="2022-11" db="EMBL/GenBank/DDBJ databases">
        <title>Complete genome sequence of Methanogenium organophilum DSM 3596.</title>
        <authorList>
            <person name="Chen S.-C."/>
            <person name="Lai S.-J."/>
            <person name="You Y.-T."/>
        </authorList>
    </citation>
    <scope>NUCLEOTIDE SEQUENCE</scope>
    <source>
        <strain evidence="1">DSM 3596</strain>
    </source>
</reference>
<dbReference type="Proteomes" id="UP001163096">
    <property type="component" value="Chromosome"/>
</dbReference>
<proteinExistence type="predicted"/>
<dbReference type="RefSeq" id="WP_268187505.1">
    <property type="nucleotide sequence ID" value="NZ_CP113361.1"/>
</dbReference>
<evidence type="ECO:0000313" key="1">
    <source>
        <dbReference type="EMBL" id="WAI02227.1"/>
    </source>
</evidence>
<name>A0A9X9S695_METOG</name>
<protein>
    <submittedName>
        <fullName evidence="1">Uncharacterized protein</fullName>
    </submittedName>
</protein>
<keyword evidence="2" id="KW-1185">Reference proteome</keyword>
<gene>
    <name evidence="1" type="ORF">OU421_04980</name>
</gene>